<reference evidence="7 9" key="1">
    <citation type="journal article" date="2014" name="J. Infect. Dis.">
        <title>Molecular characterization of a novel botulinum neurotoxin type H gene.</title>
        <authorList>
            <person name="Dover N."/>
            <person name="Barash J.R."/>
            <person name="Hill K.K."/>
            <person name="Xie G."/>
            <person name="Arnon S.S."/>
        </authorList>
    </citation>
    <scope>NUCLEOTIDE SEQUENCE [LARGE SCALE GENOMIC DNA]</scope>
    <source>
        <strain evidence="7 9">IBCA10-7060</strain>
    </source>
</reference>
<proteinExistence type="predicted"/>
<protein>
    <recommendedName>
        <fullName evidence="1">Stage 0 sporulation protein A homolog</fullName>
    </recommendedName>
</protein>
<evidence type="ECO:0000256" key="4">
    <source>
        <dbReference type="PROSITE-ProRule" id="PRU00169"/>
    </source>
</evidence>
<evidence type="ECO:0000259" key="5">
    <source>
        <dbReference type="PROSITE" id="PS50110"/>
    </source>
</evidence>
<dbReference type="Gene3D" id="3.40.50.2300">
    <property type="match status" value="1"/>
</dbReference>
<dbReference type="SMART" id="SM00448">
    <property type="entry name" value="REC"/>
    <property type="match status" value="1"/>
</dbReference>
<evidence type="ECO:0000313" key="9">
    <source>
        <dbReference type="Proteomes" id="UP000663464"/>
    </source>
</evidence>
<evidence type="ECO:0000313" key="8">
    <source>
        <dbReference type="Proteomes" id="UP000473887"/>
    </source>
</evidence>
<dbReference type="RefSeq" id="WP_012721101.1">
    <property type="nucleotide sequence ID" value="NZ_AP025140.1"/>
</dbReference>
<dbReference type="EMBL" id="SGKC01000017">
    <property type="protein sequence ID" value="NEZ92270.1"/>
    <property type="molecule type" value="Genomic_DNA"/>
</dbReference>
<dbReference type="InterPro" id="IPR011006">
    <property type="entry name" value="CheY-like_superfamily"/>
</dbReference>
<name>A0A0A2HIY2_CLOBO</name>
<dbReference type="Proteomes" id="UP000663464">
    <property type="component" value="Chromosome"/>
</dbReference>
<keyword evidence="2 4" id="KW-0597">Phosphoprotein</keyword>
<dbReference type="PANTHER" id="PTHR44591:SF3">
    <property type="entry name" value="RESPONSE REGULATORY DOMAIN-CONTAINING PROTEIN"/>
    <property type="match status" value="1"/>
</dbReference>
<gene>
    <name evidence="6" type="ORF">EXM69_10030</name>
    <name evidence="7" type="ORF">JQS73_05590</name>
</gene>
<dbReference type="Pfam" id="PF00072">
    <property type="entry name" value="Response_reg"/>
    <property type="match status" value="1"/>
</dbReference>
<dbReference type="AlphaFoldDB" id="A0A0A2HIY2"/>
<evidence type="ECO:0000256" key="2">
    <source>
        <dbReference type="ARBA" id="ARBA00022553"/>
    </source>
</evidence>
<dbReference type="InterPro" id="IPR001789">
    <property type="entry name" value="Sig_transdc_resp-reg_receiver"/>
</dbReference>
<evidence type="ECO:0000256" key="1">
    <source>
        <dbReference type="ARBA" id="ARBA00018672"/>
    </source>
</evidence>
<reference evidence="6 8" key="2">
    <citation type="submission" date="2019-02" db="EMBL/GenBank/DDBJ databases">
        <title>Genome sequencing of Clostridium botulinum clinical isolates.</title>
        <authorList>
            <person name="Brunt J."/>
            <person name="Van Vliet A.H.M."/>
            <person name="Stringer S.C."/>
            <person name="Grant K.A."/>
            <person name="Carter A.C."/>
            <person name="Peck M.W."/>
        </authorList>
    </citation>
    <scope>NUCLEOTIDE SEQUENCE [LARGE SCALE GENOMIC DNA]</scope>
    <source>
        <strain evidence="6 8">H142660711</strain>
    </source>
</reference>
<evidence type="ECO:0000256" key="3">
    <source>
        <dbReference type="ARBA" id="ARBA00024867"/>
    </source>
</evidence>
<dbReference type="PROSITE" id="PS50110">
    <property type="entry name" value="RESPONSE_REGULATORY"/>
    <property type="match status" value="1"/>
</dbReference>
<dbReference type="SUPFAM" id="SSF52172">
    <property type="entry name" value="CheY-like"/>
    <property type="match status" value="1"/>
</dbReference>
<organism evidence="6 8">
    <name type="scientific">Clostridium botulinum</name>
    <dbReference type="NCBI Taxonomy" id="1491"/>
    <lineage>
        <taxon>Bacteria</taxon>
        <taxon>Bacillati</taxon>
        <taxon>Bacillota</taxon>
        <taxon>Clostridia</taxon>
        <taxon>Eubacteriales</taxon>
        <taxon>Clostridiaceae</taxon>
        <taxon>Clostridium</taxon>
    </lineage>
</organism>
<dbReference type="GO" id="GO:0000160">
    <property type="term" value="P:phosphorelay signal transduction system"/>
    <property type="evidence" value="ECO:0007669"/>
    <property type="project" value="InterPro"/>
</dbReference>
<evidence type="ECO:0000313" key="7">
    <source>
        <dbReference type="EMBL" id="QRI54577.1"/>
    </source>
</evidence>
<comment type="function">
    <text evidence="3">May play the central regulatory role in sporulation. It may be an element of the effector pathway responsible for the activation of sporulation genes in response to nutritional stress. Spo0A may act in concert with spo0H (a sigma factor) to control the expression of some genes that are critical to the sporulation process.</text>
</comment>
<feature type="modified residue" description="4-aspartylphosphate" evidence="4">
    <location>
        <position position="57"/>
    </location>
</feature>
<reference evidence="7" key="3">
    <citation type="submission" date="2021-02" db="EMBL/GenBank/DDBJ databases">
        <authorList>
            <person name="Dover N."/>
            <person name="Barash J.R."/>
            <person name="Bell J.M."/>
            <person name="Sylvester M.D."/>
            <person name="Arnon S."/>
        </authorList>
    </citation>
    <scope>NUCLEOTIDE SEQUENCE</scope>
    <source>
        <strain evidence="7">IBCA10-7060</strain>
    </source>
</reference>
<feature type="domain" description="Response regulatory" evidence="5">
    <location>
        <begin position="7"/>
        <end position="125"/>
    </location>
</feature>
<accession>A0A0A2HIY2</accession>
<dbReference type="Proteomes" id="UP000473887">
    <property type="component" value="Unassembled WGS sequence"/>
</dbReference>
<sequence>MSSSQKNILVIDDSASIRSFVRNILEKANYRVYEACDGEEGIEVYKKCGNIDLVMTDIYMPKKSGLEVVVELQNKYKGTKIIVFSDGGKENFTNDSGVCEALGAAYFIRKDLIKDKLLDLVNIIFSK</sequence>
<dbReference type="PANTHER" id="PTHR44591">
    <property type="entry name" value="STRESS RESPONSE REGULATOR PROTEIN 1"/>
    <property type="match status" value="1"/>
</dbReference>
<dbReference type="EMBL" id="CP069280">
    <property type="protein sequence ID" value="QRI54577.1"/>
    <property type="molecule type" value="Genomic_DNA"/>
</dbReference>
<evidence type="ECO:0000313" key="6">
    <source>
        <dbReference type="EMBL" id="NEZ92270.1"/>
    </source>
</evidence>
<dbReference type="InterPro" id="IPR050595">
    <property type="entry name" value="Bact_response_regulator"/>
</dbReference>